<dbReference type="Pfam" id="PF13679">
    <property type="entry name" value="Methyltransf_32"/>
    <property type="match status" value="1"/>
</dbReference>
<feature type="domain" description="Methyltransferase" evidence="2">
    <location>
        <begin position="185"/>
        <end position="320"/>
    </location>
</feature>
<dbReference type="GO" id="GO:0008168">
    <property type="term" value="F:methyltransferase activity"/>
    <property type="evidence" value="ECO:0007669"/>
    <property type="project" value="UniProtKB-KW"/>
</dbReference>
<evidence type="ECO:0000256" key="1">
    <source>
        <dbReference type="SAM" id="MobiDB-lite"/>
    </source>
</evidence>
<dbReference type="SUPFAM" id="SSF53335">
    <property type="entry name" value="S-adenosyl-L-methionine-dependent methyltransferases"/>
    <property type="match status" value="1"/>
</dbReference>
<evidence type="ECO:0000313" key="3">
    <source>
        <dbReference type="EMBL" id="QEL19018.1"/>
    </source>
</evidence>
<feature type="region of interest" description="Disordered" evidence="1">
    <location>
        <begin position="136"/>
        <end position="155"/>
    </location>
</feature>
<dbReference type="AlphaFoldDB" id="A0A5C1AQ78"/>
<protein>
    <submittedName>
        <fullName evidence="3">SAM-dependent methyltransferase</fullName>
    </submittedName>
</protein>
<gene>
    <name evidence="3" type="ORF">PX52LOC_06072</name>
</gene>
<dbReference type="InterPro" id="IPR029063">
    <property type="entry name" value="SAM-dependent_MTases_sf"/>
</dbReference>
<evidence type="ECO:0000313" key="4">
    <source>
        <dbReference type="Proteomes" id="UP000324974"/>
    </source>
</evidence>
<accession>A0A5C1AQ78</accession>
<reference evidence="4" key="1">
    <citation type="submission" date="2019-08" db="EMBL/GenBank/DDBJ databases">
        <title>Limnoglobus roseus gen. nov., sp. nov., a novel freshwater planctomycete with a giant genome from the family Gemmataceae.</title>
        <authorList>
            <person name="Kulichevskaya I.S."/>
            <person name="Naumoff D.G."/>
            <person name="Miroshnikov K."/>
            <person name="Ivanova A."/>
            <person name="Philippov D.A."/>
            <person name="Hakobyan A."/>
            <person name="Rijpstra I.C."/>
            <person name="Sinninghe Damste J.S."/>
            <person name="Liesack W."/>
            <person name="Dedysh S.N."/>
        </authorList>
    </citation>
    <scope>NUCLEOTIDE SEQUENCE [LARGE SCALE GENOMIC DNA]</scope>
    <source>
        <strain evidence="4">PX52</strain>
    </source>
</reference>
<dbReference type="Proteomes" id="UP000324974">
    <property type="component" value="Chromosome"/>
</dbReference>
<keyword evidence="3" id="KW-0808">Transferase</keyword>
<keyword evidence="3" id="KW-0489">Methyltransferase</keyword>
<proteinExistence type="predicted"/>
<dbReference type="KEGG" id="lrs:PX52LOC_06072"/>
<name>A0A5C1AQ78_9BACT</name>
<dbReference type="EMBL" id="CP042425">
    <property type="protein sequence ID" value="QEL19018.1"/>
    <property type="molecule type" value="Genomic_DNA"/>
</dbReference>
<sequence length="428" mass="47341">MKFTRRKDAASGQEVRGAFSEYDDGVKQTADPPLDTLLTAVLGGDFVRATFGGLPRRDPGTAWIRVVVRPVEVRGEPRIQFEQFERRQAFTKNETREEAEATLRGLHAIGFANVYVRTRHGELEIRLSKKGKAHVSRRSVGEAVPDSGHNRQKELPLPEGRADRLLETMGILTADGQVRASMRPKFTQINEFLKHLQHVLEPTGLKSHGRPVEILDCGCGSSYLTLAVHHYLNHVLGVPATLLGVDVNESVIRKSVEKAERLKEEGLSFACGRIGEMSTRADIVVALHACDTATDDAVAQAVRSEAKLLMSVPCCHHHLNRLLQAAGPAEALKPMLRHGILHERTADILTDSFRALALRVMGYRVDVVEFVSPEHTARNLMIRAVRTGHAGEVAAVREYRALKEFWGVTPYIETALGEPFQRLMAGGV</sequence>
<organism evidence="3 4">
    <name type="scientific">Limnoglobus roseus</name>
    <dbReference type="NCBI Taxonomy" id="2598579"/>
    <lineage>
        <taxon>Bacteria</taxon>
        <taxon>Pseudomonadati</taxon>
        <taxon>Planctomycetota</taxon>
        <taxon>Planctomycetia</taxon>
        <taxon>Gemmatales</taxon>
        <taxon>Gemmataceae</taxon>
        <taxon>Limnoglobus</taxon>
    </lineage>
</organism>
<dbReference type="PANTHER" id="PTHR13369">
    <property type="match status" value="1"/>
</dbReference>
<evidence type="ECO:0000259" key="2">
    <source>
        <dbReference type="Pfam" id="PF13679"/>
    </source>
</evidence>
<dbReference type="GO" id="GO:0005737">
    <property type="term" value="C:cytoplasm"/>
    <property type="evidence" value="ECO:0007669"/>
    <property type="project" value="TreeGrafter"/>
</dbReference>
<keyword evidence="4" id="KW-1185">Reference proteome</keyword>
<dbReference type="OrthoDB" id="5502211at2"/>
<dbReference type="InterPro" id="IPR025714">
    <property type="entry name" value="Methyltranfer_dom"/>
</dbReference>
<dbReference type="Gene3D" id="3.40.50.150">
    <property type="entry name" value="Vaccinia Virus protein VP39"/>
    <property type="match status" value="1"/>
</dbReference>
<dbReference type="CDD" id="cd02440">
    <property type="entry name" value="AdoMet_MTases"/>
    <property type="match status" value="1"/>
</dbReference>
<dbReference type="GO" id="GO:0032259">
    <property type="term" value="P:methylation"/>
    <property type="evidence" value="ECO:0007669"/>
    <property type="project" value="UniProtKB-KW"/>
</dbReference>
<dbReference type="PANTHER" id="PTHR13369:SF3">
    <property type="entry name" value="METHYLTRANSFERASE DOMAIN-CONTAINING PROTEIN"/>
    <property type="match status" value="1"/>
</dbReference>